<sequence>MSSNDLNPTAEAMVSKFNSRIVTILVGPEEFPFCIHETLLLDERAGALLNGAFEDGARAAGTGRMELPEDEPAEFECFVRWLYCMPTVPYVIDIGYFDLGPSQLLKLYTFAYRNLIHQLQDEIMVEMCNKQPLMTWHCGRFDREVLEHFVAEVSDGSAMHEFLAQWFLHDGCRHIATTCSRKGTKMNESEDVPPVVLRLVMKHILECNLSNPLAEDEKLHF</sequence>
<dbReference type="EMBL" id="JAWRVE010000063">
    <property type="protein sequence ID" value="KAL1865159.1"/>
    <property type="molecule type" value="Genomic_DNA"/>
</dbReference>
<gene>
    <name evidence="1" type="ORF">Daus18300_007285</name>
</gene>
<name>A0ABR3WNQ6_9PEZI</name>
<organism evidence="1 2">
    <name type="scientific">Diaporthe australafricana</name>
    <dbReference type="NCBI Taxonomy" id="127596"/>
    <lineage>
        <taxon>Eukaryota</taxon>
        <taxon>Fungi</taxon>
        <taxon>Dikarya</taxon>
        <taxon>Ascomycota</taxon>
        <taxon>Pezizomycotina</taxon>
        <taxon>Sordariomycetes</taxon>
        <taxon>Sordariomycetidae</taxon>
        <taxon>Diaporthales</taxon>
        <taxon>Diaporthaceae</taxon>
        <taxon>Diaporthe</taxon>
    </lineage>
</organism>
<evidence type="ECO:0008006" key="3">
    <source>
        <dbReference type="Google" id="ProtNLM"/>
    </source>
</evidence>
<dbReference type="InterPro" id="IPR011333">
    <property type="entry name" value="SKP1/BTB/POZ_sf"/>
</dbReference>
<evidence type="ECO:0000313" key="1">
    <source>
        <dbReference type="EMBL" id="KAL1865159.1"/>
    </source>
</evidence>
<reference evidence="1 2" key="1">
    <citation type="journal article" date="2024" name="IMA Fungus">
        <title>IMA Genome - F19 : A genome assembly and annotation guide to empower mycologists, including annotated draft genome sequences of Ceratocystis pirilliformis, Diaporthe australafricana, Fusarium ophioides, Paecilomyces lecythidis, and Sporothrix stenoceras.</title>
        <authorList>
            <person name="Aylward J."/>
            <person name="Wilson A.M."/>
            <person name="Visagie C.M."/>
            <person name="Spraker J."/>
            <person name="Barnes I."/>
            <person name="Buitendag C."/>
            <person name="Ceriani C."/>
            <person name="Del Mar Angel L."/>
            <person name="du Plessis D."/>
            <person name="Fuchs T."/>
            <person name="Gasser K."/>
            <person name="Kramer D."/>
            <person name="Li W."/>
            <person name="Munsamy K."/>
            <person name="Piso A."/>
            <person name="Price J.L."/>
            <person name="Sonnekus B."/>
            <person name="Thomas C."/>
            <person name="van der Nest A."/>
            <person name="van Dijk A."/>
            <person name="van Heerden A."/>
            <person name="van Vuuren N."/>
            <person name="Yilmaz N."/>
            <person name="Duong T.A."/>
            <person name="van der Merwe N.A."/>
            <person name="Wingfield M.J."/>
            <person name="Wingfield B.D."/>
        </authorList>
    </citation>
    <scope>NUCLEOTIDE SEQUENCE [LARGE SCALE GENOMIC DNA]</scope>
    <source>
        <strain evidence="1 2">CMW 18300</strain>
    </source>
</reference>
<dbReference type="Proteomes" id="UP001583177">
    <property type="component" value="Unassembled WGS sequence"/>
</dbReference>
<dbReference type="Gene3D" id="3.30.710.10">
    <property type="entry name" value="Potassium Channel Kv1.1, Chain A"/>
    <property type="match status" value="1"/>
</dbReference>
<evidence type="ECO:0000313" key="2">
    <source>
        <dbReference type="Proteomes" id="UP001583177"/>
    </source>
</evidence>
<accession>A0ABR3WNQ6</accession>
<protein>
    <recommendedName>
        <fullName evidence="3">BTB domain-containing protein</fullName>
    </recommendedName>
</protein>
<proteinExistence type="predicted"/>
<keyword evidence="2" id="KW-1185">Reference proteome</keyword>
<dbReference type="PANTHER" id="PTHR47843">
    <property type="entry name" value="BTB DOMAIN-CONTAINING PROTEIN-RELATED"/>
    <property type="match status" value="1"/>
</dbReference>
<dbReference type="PANTHER" id="PTHR47843:SF3">
    <property type="entry name" value="BTB DOMAIN-CONTAINING PROTEIN"/>
    <property type="match status" value="1"/>
</dbReference>
<comment type="caution">
    <text evidence="1">The sequence shown here is derived from an EMBL/GenBank/DDBJ whole genome shotgun (WGS) entry which is preliminary data.</text>
</comment>